<proteinExistence type="predicted"/>
<evidence type="ECO:0000313" key="1">
    <source>
        <dbReference type="EMBL" id="BBC33883.1"/>
    </source>
</evidence>
<name>A0ABM8HL54_9ACTN</name>
<protein>
    <submittedName>
        <fullName evidence="1">Uncharacterized protein</fullName>
    </submittedName>
</protein>
<dbReference type="Proteomes" id="UP001321542">
    <property type="component" value="Chromosome"/>
</dbReference>
<dbReference type="EMBL" id="AP018448">
    <property type="protein sequence ID" value="BBC33883.1"/>
    <property type="molecule type" value="Genomic_DNA"/>
</dbReference>
<keyword evidence="2" id="KW-1185">Reference proteome</keyword>
<organism evidence="1 2">
    <name type="scientific">Streptomyces graminofaciens</name>
    <dbReference type="NCBI Taxonomy" id="68212"/>
    <lineage>
        <taxon>Bacteria</taxon>
        <taxon>Bacillati</taxon>
        <taxon>Actinomycetota</taxon>
        <taxon>Actinomycetes</taxon>
        <taxon>Kitasatosporales</taxon>
        <taxon>Streptomycetaceae</taxon>
        <taxon>Streptomyces</taxon>
    </lineage>
</organism>
<accession>A0ABM8HL54</accession>
<gene>
    <name evidence="1" type="ORF">SGFS_051770</name>
</gene>
<reference evidence="1 2" key="2">
    <citation type="journal article" date="2023" name="ChemBioChem">
        <title>Acyltransferase Domain Exchange between Two Independent Type I Polyketide Synthases in the Same Producer Strain of Macrolide Antibiotics.</title>
        <authorList>
            <person name="Kudo F."/>
            <person name="Kishikawa K."/>
            <person name="Tsuboi K."/>
            <person name="Kido T."/>
            <person name="Usui T."/>
            <person name="Hashimoto J."/>
            <person name="Shin-Ya K."/>
            <person name="Miyanaga A."/>
            <person name="Eguchi T."/>
        </authorList>
    </citation>
    <scope>NUCLEOTIDE SEQUENCE [LARGE SCALE GENOMIC DNA]</scope>
    <source>
        <strain evidence="1 2">A-8890</strain>
    </source>
</reference>
<sequence>MSTAARRAPGPWARYVRVTPPGPDGGPAAVDEHLRVELPAPPPWPALADVLVAPGAGNGAADELAAANPGAAVVAVHTGAGSCWLRVGPHGRVPLRLVLTERHAAVCPWPVWASLAYAWLVTGAR</sequence>
<reference evidence="1 2" key="1">
    <citation type="journal article" date="2010" name="ChemBioChem">
        <title>Cloning and characterization of the biosynthetic gene cluster of 16-membered macrolide antibiotic FD-891: involvement of a dual functional cytochrome P450 monooxygenase catalyzing epoxidation and hydroxylation.</title>
        <authorList>
            <person name="Kudo F."/>
            <person name="Motegi A."/>
            <person name="Mizoue K."/>
            <person name="Eguchi T."/>
        </authorList>
    </citation>
    <scope>NUCLEOTIDE SEQUENCE [LARGE SCALE GENOMIC DNA]</scope>
    <source>
        <strain evidence="1 2">A-8890</strain>
    </source>
</reference>
<evidence type="ECO:0000313" key="2">
    <source>
        <dbReference type="Proteomes" id="UP001321542"/>
    </source>
</evidence>
<dbReference type="RefSeq" id="WP_286253671.1">
    <property type="nucleotide sequence ID" value="NZ_AP018448.1"/>
</dbReference>